<evidence type="ECO:0000313" key="2">
    <source>
        <dbReference type="EMBL" id="ASF44873.1"/>
    </source>
</evidence>
<proteinExistence type="predicted"/>
<evidence type="ECO:0000256" key="1">
    <source>
        <dbReference type="SAM" id="Coils"/>
    </source>
</evidence>
<keyword evidence="3" id="KW-1185">Reference proteome</keyword>
<feature type="coiled-coil region" evidence="1">
    <location>
        <begin position="133"/>
        <end position="160"/>
    </location>
</feature>
<dbReference type="EMBL" id="CP022129">
    <property type="protein sequence ID" value="ASF44873.1"/>
    <property type="molecule type" value="Genomic_DNA"/>
</dbReference>
<name>A0A1Z4BUF8_9GAMM</name>
<reference evidence="2 3" key="1">
    <citation type="submission" date="2017-06" db="EMBL/GenBank/DDBJ databases">
        <title>Genome Sequencing of the methanotroph Methylovulum psychrotolerants str. HV10-M2 isolated from a high-altitude environment.</title>
        <authorList>
            <person name="Mateos-Rivera A."/>
        </authorList>
    </citation>
    <scope>NUCLEOTIDE SEQUENCE [LARGE SCALE GENOMIC DNA]</scope>
    <source>
        <strain evidence="2 3">HV10_M2</strain>
    </source>
</reference>
<gene>
    <name evidence="2" type="ORF">CEK71_01665</name>
</gene>
<dbReference type="KEGG" id="mpsy:CEK71_01665"/>
<dbReference type="AlphaFoldDB" id="A0A1Z4BUF8"/>
<evidence type="ECO:0000313" key="3">
    <source>
        <dbReference type="Proteomes" id="UP000197019"/>
    </source>
</evidence>
<protein>
    <recommendedName>
        <fullName evidence="4">Chromosome partition protein Smc</fullName>
    </recommendedName>
</protein>
<organism evidence="2 3">
    <name type="scientific">Methylovulum psychrotolerans</name>
    <dbReference type="NCBI Taxonomy" id="1704499"/>
    <lineage>
        <taxon>Bacteria</taxon>
        <taxon>Pseudomonadati</taxon>
        <taxon>Pseudomonadota</taxon>
        <taxon>Gammaproteobacteria</taxon>
        <taxon>Methylococcales</taxon>
        <taxon>Methylococcaceae</taxon>
        <taxon>Methylovulum</taxon>
    </lineage>
</organism>
<accession>A0A1Z4BUF8</accession>
<sequence length="339" mass="38390">MGRQEPQLISHKVQILIGQMQDWEYRSGMAIDGAEYTQSHANEFVSRMQNRVMAAEYNLYDDTLTAEAMRREYELCRQRNFDISQRVQRDYEATLRVLSKADSTTEYWYGELSLARQWLASAQAEECRARSVRDEAQRQLGQALAELAAAQAELAAARHRTEYAGQDKDGRPIYRPIDTAPYQAAVREAESAVMRARQYLEKAEAALLRAIVDRRAAENRVEGCCRAVEFAEQAQHQAAQAKTAIARANAVFGRLGEETLRTENLVISAETWLLEENAAVDEAKSRAGYAQADEAEAKQTLNLAYQEQRDACLHSAQGRIEIDWRLQQLCAFDAPLSLF</sequence>
<dbReference type="Proteomes" id="UP000197019">
    <property type="component" value="Chromosome"/>
</dbReference>
<feature type="coiled-coil region" evidence="1">
    <location>
        <begin position="186"/>
        <end position="251"/>
    </location>
</feature>
<keyword evidence="1" id="KW-0175">Coiled coil</keyword>
<dbReference type="RefSeq" id="WP_088617756.1">
    <property type="nucleotide sequence ID" value="NZ_CP022129.1"/>
</dbReference>
<evidence type="ECO:0008006" key="4">
    <source>
        <dbReference type="Google" id="ProtNLM"/>
    </source>
</evidence>